<dbReference type="Proteomes" id="UP000234681">
    <property type="component" value="Chromosome 2"/>
</dbReference>
<accession>A6KJQ9</accession>
<organism evidence="1 2">
    <name type="scientific">Rattus norvegicus</name>
    <name type="common">Rat</name>
    <dbReference type="NCBI Taxonomy" id="10116"/>
    <lineage>
        <taxon>Eukaryota</taxon>
        <taxon>Metazoa</taxon>
        <taxon>Chordata</taxon>
        <taxon>Craniata</taxon>
        <taxon>Vertebrata</taxon>
        <taxon>Euteleostomi</taxon>
        <taxon>Mammalia</taxon>
        <taxon>Eutheria</taxon>
        <taxon>Euarchontoglires</taxon>
        <taxon>Glires</taxon>
        <taxon>Rodentia</taxon>
        <taxon>Myomorpha</taxon>
        <taxon>Muroidea</taxon>
        <taxon>Muridae</taxon>
        <taxon>Murinae</taxon>
        <taxon>Rattus</taxon>
    </lineage>
</organism>
<reference evidence="2" key="1">
    <citation type="submission" date="2005-09" db="EMBL/GenBank/DDBJ databases">
        <authorList>
            <person name="Mural R.J."/>
            <person name="Li P.W."/>
            <person name="Adams M.D."/>
            <person name="Amanatides P.G."/>
            <person name="Baden-Tillson H."/>
            <person name="Barnstead M."/>
            <person name="Chin S.H."/>
            <person name="Dew I."/>
            <person name="Evans C.A."/>
            <person name="Ferriera S."/>
            <person name="Flanigan M."/>
            <person name="Fosler C."/>
            <person name="Glodek A."/>
            <person name="Gu Z."/>
            <person name="Holt R.A."/>
            <person name="Jennings D."/>
            <person name="Kraft C.L."/>
            <person name="Lu F."/>
            <person name="Nguyen T."/>
            <person name="Nusskern D.R."/>
            <person name="Pfannkoch C.M."/>
            <person name="Sitter C."/>
            <person name="Sutton G.G."/>
            <person name="Venter J.C."/>
            <person name="Wang Z."/>
            <person name="Woodage T."/>
            <person name="Zheng X.H."/>
            <person name="Zhong F."/>
        </authorList>
    </citation>
    <scope>NUCLEOTIDE SEQUENCE [LARGE SCALE GENOMIC DNA]</scope>
    <source>
        <strain>BN</strain>
        <strain evidence="2">Sprague-Dawley</strain>
    </source>
</reference>
<protein>
    <submittedName>
        <fullName evidence="1">RCG23634</fullName>
    </submittedName>
</protein>
<proteinExistence type="predicted"/>
<dbReference type="AlphaFoldDB" id="A6KJQ9"/>
<dbReference type="EMBL" id="CH474058">
    <property type="protein sequence ID" value="EDL82969.1"/>
    <property type="molecule type" value="Genomic_DNA"/>
</dbReference>
<sequence length="24" mass="2569">MLQHRMSSATAVGWEAMATGKVCC</sequence>
<name>A6KJQ9_RAT</name>
<gene>
    <name evidence="1" type="ORF">rCG_23634</name>
</gene>
<evidence type="ECO:0000313" key="1">
    <source>
        <dbReference type="EMBL" id="EDL82969.1"/>
    </source>
</evidence>
<evidence type="ECO:0000313" key="2">
    <source>
        <dbReference type="Proteomes" id="UP000234681"/>
    </source>
</evidence>